<dbReference type="AlphaFoldDB" id="A0AA37SP54"/>
<accession>A0AA37SP54</accession>
<keyword evidence="2" id="KW-1185">Reference proteome</keyword>
<organism evidence="1 2">
    <name type="scientific">Portibacter lacus</name>
    <dbReference type="NCBI Taxonomy" id="1099794"/>
    <lineage>
        <taxon>Bacteria</taxon>
        <taxon>Pseudomonadati</taxon>
        <taxon>Bacteroidota</taxon>
        <taxon>Saprospiria</taxon>
        <taxon>Saprospirales</taxon>
        <taxon>Haliscomenobacteraceae</taxon>
        <taxon>Portibacter</taxon>
    </lineage>
</organism>
<dbReference type="Proteomes" id="UP001156666">
    <property type="component" value="Unassembled WGS sequence"/>
</dbReference>
<reference evidence="1" key="1">
    <citation type="journal article" date="2014" name="Int. J. Syst. Evol. Microbiol.">
        <title>Complete genome sequence of Corynebacterium casei LMG S-19264T (=DSM 44701T), isolated from a smear-ripened cheese.</title>
        <authorList>
            <consortium name="US DOE Joint Genome Institute (JGI-PGF)"/>
            <person name="Walter F."/>
            <person name="Albersmeier A."/>
            <person name="Kalinowski J."/>
            <person name="Ruckert C."/>
        </authorList>
    </citation>
    <scope>NUCLEOTIDE SEQUENCE</scope>
    <source>
        <strain evidence="1">NBRC 108769</strain>
    </source>
</reference>
<evidence type="ECO:0000313" key="1">
    <source>
        <dbReference type="EMBL" id="GLR17074.1"/>
    </source>
</evidence>
<name>A0AA37SP54_9BACT</name>
<comment type="caution">
    <text evidence="1">The sequence shown here is derived from an EMBL/GenBank/DDBJ whole genome shotgun (WGS) entry which is preliminary data.</text>
</comment>
<dbReference type="RefSeq" id="WP_235290747.1">
    <property type="nucleotide sequence ID" value="NZ_BSOH01000007.1"/>
</dbReference>
<dbReference type="Gene3D" id="3.30.160.250">
    <property type="match status" value="1"/>
</dbReference>
<proteinExistence type="predicted"/>
<reference evidence="1" key="2">
    <citation type="submission" date="2023-01" db="EMBL/GenBank/DDBJ databases">
        <title>Draft genome sequence of Portibacter lacus strain NBRC 108769.</title>
        <authorList>
            <person name="Sun Q."/>
            <person name="Mori K."/>
        </authorList>
    </citation>
    <scope>NUCLEOTIDE SEQUENCE</scope>
    <source>
        <strain evidence="1">NBRC 108769</strain>
    </source>
</reference>
<gene>
    <name evidence="1" type="ORF">GCM10007940_16890</name>
</gene>
<protein>
    <submittedName>
        <fullName evidence="1">2-oxoisovalerate dehydrogenase E1 subunit beta</fullName>
    </submittedName>
</protein>
<dbReference type="EMBL" id="BSOH01000007">
    <property type="protein sequence ID" value="GLR17074.1"/>
    <property type="molecule type" value="Genomic_DNA"/>
</dbReference>
<evidence type="ECO:0000313" key="2">
    <source>
        <dbReference type="Proteomes" id="UP001156666"/>
    </source>
</evidence>
<dbReference type="InterPro" id="IPR035069">
    <property type="entry name" value="TTHA1013/TTHA0281-like"/>
</dbReference>
<sequence>MEEIIFIVKESEEGGFIATALGYSIVTDGETMEELRNNVKESVQCHFDVDGPKIIRLHVVKEEVFSV</sequence>
<dbReference type="SUPFAM" id="SSF143100">
    <property type="entry name" value="TTHA1013/TTHA0281-like"/>
    <property type="match status" value="1"/>
</dbReference>